<organism evidence="2 3">
    <name type="scientific">Acetobacter fallax</name>
    <dbReference type="NCBI Taxonomy" id="1737473"/>
    <lineage>
        <taxon>Bacteria</taxon>
        <taxon>Pseudomonadati</taxon>
        <taxon>Pseudomonadota</taxon>
        <taxon>Alphaproteobacteria</taxon>
        <taxon>Acetobacterales</taxon>
        <taxon>Acetobacteraceae</taxon>
        <taxon>Acetobacter</taxon>
    </lineage>
</organism>
<proteinExistence type="predicted"/>
<accession>A0ABX0KAW3</accession>
<comment type="caution">
    <text evidence="2">The sequence shown here is derived from an EMBL/GenBank/DDBJ whole genome shotgun (WGS) entry which is preliminary data.</text>
</comment>
<evidence type="ECO:0000313" key="3">
    <source>
        <dbReference type="Proteomes" id="UP000615326"/>
    </source>
</evidence>
<dbReference type="EMBL" id="WOSW01000010">
    <property type="protein sequence ID" value="NHO32346.1"/>
    <property type="molecule type" value="Genomic_DNA"/>
</dbReference>
<name>A0ABX0KAW3_9PROT</name>
<dbReference type="Gene3D" id="1.10.3990.20">
    <property type="entry name" value="protein bp1543"/>
    <property type="match status" value="1"/>
</dbReference>
<evidence type="ECO:0000313" key="2">
    <source>
        <dbReference type="EMBL" id="NHO32346.1"/>
    </source>
</evidence>
<keyword evidence="3" id="KW-1185">Reference proteome</keyword>
<dbReference type="Pfam" id="PF13467">
    <property type="entry name" value="RHH_4"/>
    <property type="match status" value="1"/>
</dbReference>
<gene>
    <name evidence="2" type="ORF">GOB84_07180</name>
</gene>
<feature type="domain" description="Ribbon-helix-helix" evidence="1">
    <location>
        <begin position="5"/>
        <end position="66"/>
    </location>
</feature>
<evidence type="ECO:0000259" key="1">
    <source>
        <dbReference type="Pfam" id="PF13467"/>
    </source>
</evidence>
<dbReference type="InterPro" id="IPR038268">
    <property type="entry name" value="RHH_sf"/>
</dbReference>
<dbReference type="InterPro" id="IPR027373">
    <property type="entry name" value="RHH_dom"/>
</dbReference>
<protein>
    <submittedName>
        <fullName evidence="2">Arylsulfate sulfotransferase</fullName>
    </submittedName>
</protein>
<dbReference type="Proteomes" id="UP000615326">
    <property type="component" value="Unassembled WGS sequence"/>
</dbReference>
<reference evidence="2 3" key="1">
    <citation type="journal article" date="2020" name="Int. J. Syst. Evol. Microbiol.">
        <title>Novel acetic acid bacteria from cider fermentations: Acetobacter conturbans sp. nov. and Acetobacter fallax sp. nov.</title>
        <authorList>
            <person name="Sombolestani A.S."/>
            <person name="Cleenwerck I."/>
            <person name="Cnockaert M."/>
            <person name="Borremans W."/>
            <person name="Wieme A.D."/>
            <person name="De Vuyst L."/>
            <person name="Vandamme P."/>
        </authorList>
    </citation>
    <scope>NUCLEOTIDE SEQUENCE [LARGE SCALE GENOMIC DNA]</scope>
    <source>
        <strain evidence="2 3">LMG 1637</strain>
    </source>
</reference>
<dbReference type="RefSeq" id="WP_173576883.1">
    <property type="nucleotide sequence ID" value="NZ_WOSW01000010.1"/>
</dbReference>
<sequence length="79" mass="8563">MRHLAKRSLVLSGHGTSVALEPEFWDVLDGMAAARREPVARLVESIDVTRDPGRPLASALRVAVLNFALSNIISRASAR</sequence>